<dbReference type="EMBL" id="MK072066">
    <property type="protein sequence ID" value="AYV77702.1"/>
    <property type="molecule type" value="Genomic_DNA"/>
</dbReference>
<accession>A0A3G4ZS07</accession>
<name>A0A3G4ZS07_9VIRU</name>
<protein>
    <submittedName>
        <fullName evidence="2">Uncharacterized protein</fullName>
    </submittedName>
</protein>
<proteinExistence type="predicted"/>
<reference evidence="2" key="1">
    <citation type="submission" date="2018-10" db="EMBL/GenBank/DDBJ databases">
        <title>Hidden diversity of soil giant viruses.</title>
        <authorList>
            <person name="Schulz F."/>
            <person name="Alteio L."/>
            <person name="Goudeau D."/>
            <person name="Ryan E.M."/>
            <person name="Malmstrom R.R."/>
            <person name="Blanchard J."/>
            <person name="Woyke T."/>
        </authorList>
    </citation>
    <scope>NUCLEOTIDE SEQUENCE</scope>
    <source>
        <strain evidence="2">EDV1</strain>
    </source>
</reference>
<sequence length="99" mass="12162">MSHDDYMKEMREYCVRYHIYPKLVLLREETKILEKQIIFYEKTRMIINKIIKSENCNTCNEIKKELLYDEEMEKIITKIKSNVNQINEMEQDIKKLINL</sequence>
<organism evidence="2">
    <name type="scientific">Edafosvirus sp</name>
    <dbReference type="NCBI Taxonomy" id="2487765"/>
    <lineage>
        <taxon>Viruses</taxon>
        <taxon>Varidnaviria</taxon>
        <taxon>Bamfordvirae</taxon>
        <taxon>Nucleocytoviricota</taxon>
        <taxon>Megaviricetes</taxon>
        <taxon>Imitervirales</taxon>
        <taxon>Mimiviridae</taxon>
        <taxon>Klosneuvirinae</taxon>
    </lineage>
</organism>
<evidence type="ECO:0000313" key="2">
    <source>
        <dbReference type="EMBL" id="AYV77702.1"/>
    </source>
</evidence>
<gene>
    <name evidence="2" type="ORF">Edafosvirus1_33</name>
</gene>
<feature type="coiled-coil region" evidence="1">
    <location>
        <begin position="72"/>
        <end position="99"/>
    </location>
</feature>
<keyword evidence="1" id="KW-0175">Coiled coil</keyword>
<evidence type="ECO:0000256" key="1">
    <source>
        <dbReference type="SAM" id="Coils"/>
    </source>
</evidence>